<name>A0ABC8SMD9_9AQUA</name>
<evidence type="ECO:0000313" key="2">
    <source>
        <dbReference type="EMBL" id="CAK9156339.1"/>
    </source>
</evidence>
<dbReference type="AlphaFoldDB" id="A0ABC8SMD9"/>
<evidence type="ECO:0000313" key="3">
    <source>
        <dbReference type="Proteomes" id="UP001642360"/>
    </source>
</evidence>
<comment type="caution">
    <text evidence="2">The sequence shown here is derived from an EMBL/GenBank/DDBJ whole genome shotgun (WGS) entry which is preliminary data.</text>
</comment>
<protein>
    <submittedName>
        <fullName evidence="2">Uncharacterized protein</fullName>
    </submittedName>
</protein>
<feature type="region of interest" description="Disordered" evidence="1">
    <location>
        <begin position="1"/>
        <end position="64"/>
    </location>
</feature>
<reference evidence="2 3" key="1">
    <citation type="submission" date="2024-02" db="EMBL/GenBank/DDBJ databases">
        <authorList>
            <person name="Vignale AGUSTIN F."/>
            <person name="Sosa J E."/>
            <person name="Modenutti C."/>
        </authorList>
    </citation>
    <scope>NUCLEOTIDE SEQUENCE [LARGE SCALE GENOMIC DNA]</scope>
</reference>
<dbReference type="EMBL" id="CAUOFW020002836">
    <property type="protein sequence ID" value="CAK9156339.1"/>
    <property type="molecule type" value="Genomic_DNA"/>
</dbReference>
<accession>A0ABC8SMD9</accession>
<evidence type="ECO:0000256" key="1">
    <source>
        <dbReference type="SAM" id="MobiDB-lite"/>
    </source>
</evidence>
<feature type="compositionally biased region" description="Basic and acidic residues" evidence="1">
    <location>
        <begin position="92"/>
        <end position="111"/>
    </location>
</feature>
<dbReference type="Proteomes" id="UP001642360">
    <property type="component" value="Unassembled WGS sequence"/>
</dbReference>
<sequence length="122" mass="12133">MKVGDAMGEAKGNVSRNRDWGRASGGREALGSVVGSTIQAGDATQVGEDGDGVVDDSASNYPGTSGNIVRVVIALGNTIKDEDTLGDVALAKDGDAKGGGDAKEAGLRDDSTGPGPDELGDE</sequence>
<proteinExistence type="predicted"/>
<gene>
    <name evidence="2" type="ORF">ILEXP_LOCUS24873</name>
</gene>
<keyword evidence="3" id="KW-1185">Reference proteome</keyword>
<feature type="region of interest" description="Disordered" evidence="1">
    <location>
        <begin position="92"/>
        <end position="122"/>
    </location>
</feature>
<organism evidence="2 3">
    <name type="scientific">Ilex paraguariensis</name>
    <name type="common">yerba mate</name>
    <dbReference type="NCBI Taxonomy" id="185542"/>
    <lineage>
        <taxon>Eukaryota</taxon>
        <taxon>Viridiplantae</taxon>
        <taxon>Streptophyta</taxon>
        <taxon>Embryophyta</taxon>
        <taxon>Tracheophyta</taxon>
        <taxon>Spermatophyta</taxon>
        <taxon>Magnoliopsida</taxon>
        <taxon>eudicotyledons</taxon>
        <taxon>Gunneridae</taxon>
        <taxon>Pentapetalae</taxon>
        <taxon>asterids</taxon>
        <taxon>campanulids</taxon>
        <taxon>Aquifoliales</taxon>
        <taxon>Aquifoliaceae</taxon>
        <taxon>Ilex</taxon>
    </lineage>
</organism>